<dbReference type="EMBL" id="CP139781">
    <property type="protein sequence ID" value="WRQ89230.1"/>
    <property type="molecule type" value="Genomic_DNA"/>
</dbReference>
<protein>
    <submittedName>
        <fullName evidence="4">Phosphoribosyltransferase family protein</fullName>
    </submittedName>
</protein>
<organism evidence="4 5">
    <name type="scientific">Actomonas aquatica</name>
    <dbReference type="NCBI Taxonomy" id="2866162"/>
    <lineage>
        <taxon>Bacteria</taxon>
        <taxon>Pseudomonadati</taxon>
        <taxon>Verrucomicrobiota</taxon>
        <taxon>Opitutia</taxon>
        <taxon>Opitutales</taxon>
        <taxon>Opitutaceae</taxon>
        <taxon>Actomonas</taxon>
    </lineage>
</organism>
<dbReference type="SUPFAM" id="SSF53271">
    <property type="entry name" value="PRTase-like"/>
    <property type="match status" value="1"/>
</dbReference>
<evidence type="ECO:0000313" key="4">
    <source>
        <dbReference type="EMBL" id="WRQ89230.1"/>
    </source>
</evidence>
<accession>A0ABZ1CC47</accession>
<dbReference type="RefSeq" id="WP_221031097.1">
    <property type="nucleotide sequence ID" value="NZ_CP139781.1"/>
</dbReference>
<keyword evidence="5" id="KW-1185">Reference proteome</keyword>
<feature type="domain" description="Phosphoribosyltransferase" evidence="3">
    <location>
        <begin position="16"/>
        <end position="132"/>
    </location>
</feature>
<name>A0ABZ1CC47_9BACT</name>
<dbReference type="Gene3D" id="3.40.50.2020">
    <property type="match status" value="1"/>
</dbReference>
<dbReference type="InterPro" id="IPR050408">
    <property type="entry name" value="HGPRT"/>
</dbReference>
<comment type="catalytic activity">
    <reaction evidence="1">
        <text>GMP + diphosphate = guanine + 5-phospho-alpha-D-ribose 1-diphosphate</text>
        <dbReference type="Rhea" id="RHEA:25424"/>
        <dbReference type="ChEBI" id="CHEBI:16235"/>
        <dbReference type="ChEBI" id="CHEBI:33019"/>
        <dbReference type="ChEBI" id="CHEBI:58017"/>
        <dbReference type="ChEBI" id="CHEBI:58115"/>
        <dbReference type="EC" id="2.4.2.8"/>
    </reaction>
    <physiologicalReaction direction="right-to-left" evidence="1">
        <dbReference type="Rhea" id="RHEA:25426"/>
    </physiologicalReaction>
</comment>
<keyword evidence="4" id="KW-0808">Transferase</keyword>
<keyword evidence="4" id="KW-0328">Glycosyltransferase</keyword>
<dbReference type="PANTHER" id="PTHR43340">
    <property type="entry name" value="HYPOXANTHINE-GUANINE PHOSPHORIBOSYLTRANSFERASE"/>
    <property type="match status" value="1"/>
</dbReference>
<evidence type="ECO:0000256" key="1">
    <source>
        <dbReference type="ARBA" id="ARBA00048811"/>
    </source>
</evidence>
<sequence>MVQSAEDIEAVLDCLAVEVEGWAQECQERDGRMLLMMCVLRGGAFFFSDLVQRIGYSIEPAFCRAWSYAKDMTAKPEDAVKIDWPEVDLRGRDVVLVDNICDTGRTFAQATVEVLAREPARVRTVSFLRRKQVEVIHEPTLSGVSYTGPEWLVGYGLRDRGTTMMNARLVARVRDTENTGFTANNSSSPFAYKAVF</sequence>
<evidence type="ECO:0000259" key="3">
    <source>
        <dbReference type="Pfam" id="PF00156"/>
    </source>
</evidence>
<evidence type="ECO:0000256" key="2">
    <source>
        <dbReference type="ARBA" id="ARBA00049402"/>
    </source>
</evidence>
<dbReference type="Proteomes" id="UP000738431">
    <property type="component" value="Chromosome"/>
</dbReference>
<reference evidence="4 5" key="1">
    <citation type="submission" date="2023-12" db="EMBL/GenBank/DDBJ databases">
        <title>Description of an unclassified Opitutus bacterium of Verrucomicrobiota.</title>
        <authorList>
            <person name="Zhang D.-F."/>
        </authorList>
    </citation>
    <scope>NUCLEOTIDE SEQUENCE [LARGE SCALE GENOMIC DNA]</scope>
    <source>
        <strain evidence="4 5">WL0086</strain>
    </source>
</reference>
<dbReference type="InterPro" id="IPR029057">
    <property type="entry name" value="PRTase-like"/>
</dbReference>
<evidence type="ECO:0000313" key="5">
    <source>
        <dbReference type="Proteomes" id="UP000738431"/>
    </source>
</evidence>
<dbReference type="InterPro" id="IPR000836">
    <property type="entry name" value="PRTase_dom"/>
</dbReference>
<dbReference type="PANTHER" id="PTHR43340:SF1">
    <property type="entry name" value="HYPOXANTHINE PHOSPHORIBOSYLTRANSFERASE"/>
    <property type="match status" value="1"/>
</dbReference>
<proteinExistence type="predicted"/>
<comment type="catalytic activity">
    <reaction evidence="2">
        <text>IMP + diphosphate = hypoxanthine + 5-phospho-alpha-D-ribose 1-diphosphate</text>
        <dbReference type="Rhea" id="RHEA:17973"/>
        <dbReference type="ChEBI" id="CHEBI:17368"/>
        <dbReference type="ChEBI" id="CHEBI:33019"/>
        <dbReference type="ChEBI" id="CHEBI:58017"/>
        <dbReference type="ChEBI" id="CHEBI:58053"/>
        <dbReference type="EC" id="2.4.2.8"/>
    </reaction>
    <physiologicalReaction direction="right-to-left" evidence="2">
        <dbReference type="Rhea" id="RHEA:17975"/>
    </physiologicalReaction>
</comment>
<dbReference type="CDD" id="cd06223">
    <property type="entry name" value="PRTases_typeI"/>
    <property type="match status" value="1"/>
</dbReference>
<dbReference type="GO" id="GO:0016757">
    <property type="term" value="F:glycosyltransferase activity"/>
    <property type="evidence" value="ECO:0007669"/>
    <property type="project" value="UniProtKB-KW"/>
</dbReference>
<gene>
    <name evidence="4" type="ORF">K1X11_007405</name>
</gene>
<dbReference type="Pfam" id="PF00156">
    <property type="entry name" value="Pribosyltran"/>
    <property type="match status" value="1"/>
</dbReference>